<dbReference type="PROSITE" id="PS01031">
    <property type="entry name" value="SHSP"/>
    <property type="match status" value="1"/>
</dbReference>
<feature type="region of interest" description="Disordered" evidence="3">
    <location>
        <begin position="1"/>
        <end position="40"/>
    </location>
</feature>
<dbReference type="InterPro" id="IPR008978">
    <property type="entry name" value="HSP20-like_chaperone"/>
</dbReference>
<evidence type="ECO:0000256" key="1">
    <source>
        <dbReference type="PROSITE-ProRule" id="PRU00285"/>
    </source>
</evidence>
<comment type="caution">
    <text evidence="5">The sequence shown here is derived from an EMBL/GenBank/DDBJ whole genome shotgun (WGS) entry which is preliminary data.</text>
</comment>
<keyword evidence="6" id="KW-1185">Reference proteome</keyword>
<gene>
    <name evidence="5" type="ORF">J2804_006409</name>
</gene>
<proteinExistence type="inferred from homology"/>
<dbReference type="RefSeq" id="WP_310127350.1">
    <property type="nucleotide sequence ID" value="NZ_JAVDRP010000029.1"/>
</dbReference>
<dbReference type="InterPro" id="IPR002068">
    <property type="entry name" value="A-crystallin/Hsp20_dom"/>
</dbReference>
<dbReference type="InterPro" id="IPR031107">
    <property type="entry name" value="Small_HSP"/>
</dbReference>
<comment type="similarity">
    <text evidence="1 2">Belongs to the small heat shock protein (HSP20) family.</text>
</comment>
<evidence type="ECO:0000259" key="4">
    <source>
        <dbReference type="PROSITE" id="PS01031"/>
    </source>
</evidence>
<evidence type="ECO:0000313" key="6">
    <source>
        <dbReference type="Proteomes" id="UP001264340"/>
    </source>
</evidence>
<evidence type="ECO:0000256" key="3">
    <source>
        <dbReference type="SAM" id="MobiDB-lite"/>
    </source>
</evidence>
<dbReference type="PANTHER" id="PTHR11527">
    <property type="entry name" value="HEAT-SHOCK PROTEIN 20 FAMILY MEMBER"/>
    <property type="match status" value="1"/>
</dbReference>
<dbReference type="Proteomes" id="UP001264340">
    <property type="component" value="Unassembled WGS sequence"/>
</dbReference>
<reference evidence="5 6" key="1">
    <citation type="submission" date="2023-07" db="EMBL/GenBank/DDBJ databases">
        <title>Sorghum-associated microbial communities from plants grown in Nebraska, USA.</title>
        <authorList>
            <person name="Schachtman D."/>
        </authorList>
    </citation>
    <scope>NUCLEOTIDE SEQUENCE [LARGE SCALE GENOMIC DNA]</scope>
    <source>
        <strain evidence="5 6">DS1316</strain>
    </source>
</reference>
<accession>A0ABU1M1R6</accession>
<dbReference type="Pfam" id="PF00011">
    <property type="entry name" value="HSP20"/>
    <property type="match status" value="1"/>
</dbReference>
<dbReference type="SUPFAM" id="SSF49764">
    <property type="entry name" value="HSP20-like chaperones"/>
    <property type="match status" value="1"/>
</dbReference>
<sequence length="188" mass="21341">MNTDLKKWNPFKFLRGAAQRKSEPDSPESPSTGDQWRASWPDLPRLFSREPWRAVEEFFHDPFAGRGALERWFGDFSPSRFMPRIDVVDEGPVLRVTAELPGMTREDLNVSVEDGAIVLRGEKKQDVRSEENGCYRLERAHGSFMRTIPMPENADPDHALARFENGVLTLTVPKSEPARSASRTIDIG</sequence>
<dbReference type="EMBL" id="JAVDRP010000029">
    <property type="protein sequence ID" value="MDR6412973.1"/>
    <property type="molecule type" value="Genomic_DNA"/>
</dbReference>
<feature type="domain" description="SHSP" evidence="4">
    <location>
        <begin position="76"/>
        <end position="188"/>
    </location>
</feature>
<name>A0ABU1M1R6_9BURK</name>
<dbReference type="Gene3D" id="2.60.40.790">
    <property type="match status" value="1"/>
</dbReference>
<evidence type="ECO:0000313" key="5">
    <source>
        <dbReference type="EMBL" id="MDR6412973.1"/>
    </source>
</evidence>
<protein>
    <submittedName>
        <fullName evidence="5">HSP20 family protein</fullName>
    </submittedName>
</protein>
<dbReference type="CDD" id="cd06464">
    <property type="entry name" value="ACD_sHsps-like"/>
    <property type="match status" value="1"/>
</dbReference>
<evidence type="ECO:0000256" key="2">
    <source>
        <dbReference type="RuleBase" id="RU003616"/>
    </source>
</evidence>
<organism evidence="5 6">
    <name type="scientific">Paraburkholderia terricola</name>
    <dbReference type="NCBI Taxonomy" id="169427"/>
    <lineage>
        <taxon>Bacteria</taxon>
        <taxon>Pseudomonadati</taxon>
        <taxon>Pseudomonadota</taxon>
        <taxon>Betaproteobacteria</taxon>
        <taxon>Burkholderiales</taxon>
        <taxon>Burkholderiaceae</taxon>
        <taxon>Paraburkholderia</taxon>
    </lineage>
</organism>